<dbReference type="OrthoDB" id="2845550at2"/>
<reference evidence="1 2" key="1">
    <citation type="submission" date="2016-10" db="EMBL/GenBank/DDBJ databases">
        <authorList>
            <person name="de Groot N.N."/>
        </authorList>
    </citation>
    <scope>NUCLEOTIDE SEQUENCE [LARGE SCALE GENOMIC DNA]</scope>
    <source>
        <strain evidence="1 2">DSM 2784</strain>
    </source>
</reference>
<dbReference type="STRING" id="1120920.SAMN03080599_01105"/>
<sequence length="267" mass="29327">MSLIVCVFVGEGIVLASDSRSTYNRVEETKEKKIQTLGIHTTDTTYKTFLCPNNIGISVCGEVSIDNKPMTGYIEAFIREQMGPDTDIDTVPEALIQYFNTFKDVPNSNFFVAGYKKVGSAVGSGRPGSTDGPAGTRSPSVITSAAGSNSVYEKRLWNLNIKSKKIKREGTENQGASWSGEVDVLARLLSPAEIRKPDGTTVSFKAYDISWNYFTLQDAVDFAEFAIRTTVDTMKVQNRLKTVGGPIDILILKPGEAYWLQRKVLSV</sequence>
<name>A0A1G5RVS7_9FIRM</name>
<accession>A0A1G5RVS7</accession>
<keyword evidence="2" id="KW-1185">Reference proteome</keyword>
<dbReference type="EMBL" id="FMWL01000004">
    <property type="protein sequence ID" value="SCZ78146.1"/>
    <property type="molecule type" value="Genomic_DNA"/>
</dbReference>
<evidence type="ECO:0000313" key="1">
    <source>
        <dbReference type="EMBL" id="SCZ78146.1"/>
    </source>
</evidence>
<dbReference type="AlphaFoldDB" id="A0A1G5RVS7"/>
<dbReference type="RefSeq" id="WP_092589906.1">
    <property type="nucleotide sequence ID" value="NZ_FMWL01000004.1"/>
</dbReference>
<gene>
    <name evidence="1" type="ORF">SAMN03080599_01105</name>
</gene>
<organism evidence="1 2">
    <name type="scientific">Acidaminobacter hydrogenoformans DSM 2784</name>
    <dbReference type="NCBI Taxonomy" id="1120920"/>
    <lineage>
        <taxon>Bacteria</taxon>
        <taxon>Bacillati</taxon>
        <taxon>Bacillota</taxon>
        <taxon>Clostridia</taxon>
        <taxon>Peptostreptococcales</taxon>
        <taxon>Acidaminobacteraceae</taxon>
        <taxon>Acidaminobacter</taxon>
    </lineage>
</organism>
<proteinExistence type="predicted"/>
<evidence type="ECO:0000313" key="2">
    <source>
        <dbReference type="Proteomes" id="UP000199208"/>
    </source>
</evidence>
<protein>
    <submittedName>
        <fullName evidence="1">Uncharacterized protein</fullName>
    </submittedName>
</protein>
<dbReference type="Proteomes" id="UP000199208">
    <property type="component" value="Unassembled WGS sequence"/>
</dbReference>